<dbReference type="SMART" id="SM00052">
    <property type="entry name" value="EAL"/>
    <property type="match status" value="1"/>
</dbReference>
<dbReference type="Pfam" id="PF00563">
    <property type="entry name" value="EAL"/>
    <property type="match status" value="1"/>
</dbReference>
<organism evidence="2 3">
    <name type="scientific">Heliobacterium modesticaldum (strain ATCC 51547 / Ice1)</name>
    <dbReference type="NCBI Taxonomy" id="498761"/>
    <lineage>
        <taxon>Bacteria</taxon>
        <taxon>Bacillati</taxon>
        <taxon>Bacillota</taxon>
        <taxon>Clostridia</taxon>
        <taxon>Eubacteriales</taxon>
        <taxon>Heliobacteriaceae</taxon>
        <taxon>Heliomicrobium</taxon>
    </lineage>
</organism>
<name>B0TE28_HELMI</name>
<dbReference type="InterPro" id="IPR035919">
    <property type="entry name" value="EAL_sf"/>
</dbReference>
<dbReference type="CDD" id="cd01948">
    <property type="entry name" value="EAL"/>
    <property type="match status" value="1"/>
</dbReference>
<dbReference type="PANTHER" id="PTHR33121:SF15">
    <property type="entry name" value="BLUE LIGHT- AND TEMPERATURE-REGULATED ANTIREPRESSOR BLUF"/>
    <property type="match status" value="1"/>
</dbReference>
<dbReference type="eggNOG" id="COG2200">
    <property type="taxonomic scope" value="Bacteria"/>
</dbReference>
<dbReference type="GO" id="GO:0071111">
    <property type="term" value="F:cyclic-guanylate-specific phosphodiesterase activity"/>
    <property type="evidence" value="ECO:0007669"/>
    <property type="project" value="InterPro"/>
</dbReference>
<feature type="domain" description="EAL" evidence="1">
    <location>
        <begin position="72"/>
        <end position="323"/>
    </location>
</feature>
<dbReference type="STRING" id="498761.HM1_1653"/>
<proteinExistence type="predicted"/>
<dbReference type="Gene3D" id="3.20.20.450">
    <property type="entry name" value="EAL domain"/>
    <property type="match status" value="1"/>
</dbReference>
<dbReference type="HOGENOM" id="CLU_000445_70_0_9"/>
<dbReference type="KEGG" id="hmo:HM1_1653"/>
<dbReference type="EMBL" id="CP000930">
    <property type="protein sequence ID" value="ABZ84223.1"/>
    <property type="molecule type" value="Genomic_DNA"/>
</dbReference>
<reference evidence="2 3" key="1">
    <citation type="journal article" date="2008" name="J. Bacteriol.">
        <title>The genome of Heliobacterium modesticaldum, a phototrophic representative of the Firmicutes containing the simplest photosynthetic apparatus.</title>
        <authorList>
            <person name="Sattley W.M."/>
            <person name="Madigan M.T."/>
            <person name="Swingley W.D."/>
            <person name="Cheung P.C."/>
            <person name="Clocksin K.M."/>
            <person name="Conrad A.L."/>
            <person name="Dejesa L.C."/>
            <person name="Honchak B.M."/>
            <person name="Jung D.O."/>
            <person name="Karbach L.E."/>
            <person name="Kurdoglu A."/>
            <person name="Lahiri S."/>
            <person name="Mastrian S.D."/>
            <person name="Page L.E."/>
            <person name="Taylor H.L."/>
            <person name="Wang Z.T."/>
            <person name="Raymond J."/>
            <person name="Chen M."/>
            <person name="Blankenship R.E."/>
            <person name="Touchman J.W."/>
        </authorList>
    </citation>
    <scope>NUCLEOTIDE SEQUENCE [LARGE SCALE GENOMIC DNA]</scope>
    <source>
        <strain evidence="3">ATCC 51547 / Ice1</strain>
    </source>
</reference>
<evidence type="ECO:0000313" key="2">
    <source>
        <dbReference type="EMBL" id="ABZ84223.1"/>
    </source>
</evidence>
<dbReference type="SUPFAM" id="SSF141868">
    <property type="entry name" value="EAL domain-like"/>
    <property type="match status" value="1"/>
</dbReference>
<dbReference type="PANTHER" id="PTHR33121">
    <property type="entry name" value="CYCLIC DI-GMP PHOSPHODIESTERASE PDEF"/>
    <property type="match status" value="1"/>
</dbReference>
<evidence type="ECO:0000313" key="3">
    <source>
        <dbReference type="Proteomes" id="UP000008550"/>
    </source>
</evidence>
<dbReference type="Proteomes" id="UP000008550">
    <property type="component" value="Chromosome"/>
</dbReference>
<sequence length="323" mass="36809">MRGFLDRLYSLFSTEIVAIHLAPGVLTQLGTLLPTVLSRAEMVDSRSLLLPPGQNPTIQDLLQVQPLYRLVSRIQGDWLVEILKENRIVTYFQPIVQCDEPERLFAYECLLRGKDRNGGILSPGRIFEVARDADLLFQLDRIARITAIEEATRHSIQSTLFINFNPSSVYDPATCLRTTIEAVREAKIQPEQVVFEVVESEQISDAQHLRTILDHYRNAGFQVALDDLGAGYSSLNLLTHLRPDFVKLDMELVRNVDKDAYKGEITMKLLELARRLQIKTIAEGVERPEEWRWLKKHGADYVQGYLFAKPACPPPLPTWSDKL</sequence>
<protein>
    <submittedName>
        <fullName evidence="2">Eal domain protein</fullName>
    </submittedName>
</protein>
<dbReference type="InterPro" id="IPR050706">
    <property type="entry name" value="Cyclic-di-GMP_PDE-like"/>
</dbReference>
<keyword evidence="3" id="KW-1185">Reference proteome</keyword>
<gene>
    <name evidence="2" type="ORF">HM1_1653</name>
</gene>
<dbReference type="AlphaFoldDB" id="B0TE28"/>
<accession>B0TE28</accession>
<dbReference type="InterPro" id="IPR001633">
    <property type="entry name" value="EAL_dom"/>
</dbReference>
<evidence type="ECO:0000259" key="1">
    <source>
        <dbReference type="PROSITE" id="PS50883"/>
    </source>
</evidence>
<dbReference type="PROSITE" id="PS50883">
    <property type="entry name" value="EAL"/>
    <property type="match status" value="1"/>
</dbReference>